<dbReference type="AlphaFoldDB" id="A0A5S4VKF7"/>
<dbReference type="CDD" id="cd00091">
    <property type="entry name" value="NUC"/>
    <property type="match status" value="1"/>
</dbReference>
<dbReference type="GO" id="GO:0003676">
    <property type="term" value="F:nucleic acid binding"/>
    <property type="evidence" value="ECO:0007669"/>
    <property type="project" value="InterPro"/>
</dbReference>
<sequence>MPTMPDPQAAASVELAYEHFTVMLETTRRFAGVTGVNIDGTRLVQVPRDDRWVFDDRIPEELQAGPEVYADNDLDRGHLVRRNDPVWGEPAEAARANTDTFRFTNAAPQASGFNQSRELWLGLEDHVLEHARVHELKLSVFTGPVLADDDPPYRGIRIPLRFWKVEAWHDGTGLATTGFVVDQSPLVDVDKLPRELGAVPPLGPFRTFQVRIADIVALTGLSMPDLVAAEHLPRGVEGWRAIESPEDILV</sequence>
<keyword evidence="5" id="KW-0255">Endonuclease</keyword>
<dbReference type="Pfam" id="PF01223">
    <property type="entry name" value="Endonuclease_NS"/>
    <property type="match status" value="1"/>
</dbReference>
<dbReference type="InterPro" id="IPR001604">
    <property type="entry name" value="Endo_G_ENPP1-like_dom"/>
</dbReference>
<dbReference type="PANTHER" id="PTHR13966">
    <property type="entry name" value="ENDONUCLEASE RELATED"/>
    <property type="match status" value="1"/>
</dbReference>
<dbReference type="Proteomes" id="UP000325243">
    <property type="component" value="Unassembled WGS sequence"/>
</dbReference>
<dbReference type="SMART" id="SM00892">
    <property type="entry name" value="Endonuclease_NS"/>
    <property type="match status" value="1"/>
</dbReference>
<feature type="active site" description="Proton acceptor" evidence="1">
    <location>
        <position position="78"/>
    </location>
</feature>
<dbReference type="Gene3D" id="3.40.570.10">
    <property type="entry name" value="Extracellular Endonuclease, subunit A"/>
    <property type="match status" value="1"/>
</dbReference>
<evidence type="ECO:0000313" key="6">
    <source>
        <dbReference type="Proteomes" id="UP000325243"/>
    </source>
</evidence>
<keyword evidence="5" id="KW-0540">Nuclease</keyword>
<keyword evidence="6" id="KW-1185">Reference proteome</keyword>
<protein>
    <submittedName>
        <fullName evidence="5">DNA/RNA non-specific endonuclease</fullName>
    </submittedName>
</protein>
<dbReference type="InterPro" id="IPR020821">
    <property type="entry name" value="ENPP1-3/EXOG-like_nuc-like"/>
</dbReference>
<comment type="caution">
    <text evidence="5">The sequence shown here is derived from an EMBL/GenBank/DDBJ whole genome shotgun (WGS) entry which is preliminary data.</text>
</comment>
<feature type="binding site" evidence="2">
    <location>
        <position position="114"/>
    </location>
    <ligand>
        <name>Mg(2+)</name>
        <dbReference type="ChEBI" id="CHEBI:18420"/>
        <note>catalytic</note>
    </ligand>
</feature>
<keyword evidence="2" id="KW-0479">Metal-binding</keyword>
<evidence type="ECO:0000256" key="1">
    <source>
        <dbReference type="PIRSR" id="PIRSR640255-1"/>
    </source>
</evidence>
<name>A0A5S4VKF7_9MICO</name>
<dbReference type="SMART" id="SM00477">
    <property type="entry name" value="NUC"/>
    <property type="match status" value="1"/>
</dbReference>
<feature type="domain" description="ENPP1-3/EXOG-like endonuclease/phosphodiesterase" evidence="3">
    <location>
        <begin position="17"/>
        <end position="229"/>
    </location>
</feature>
<evidence type="ECO:0000259" key="3">
    <source>
        <dbReference type="SMART" id="SM00477"/>
    </source>
</evidence>
<reference evidence="5 6" key="1">
    <citation type="submission" date="2019-08" db="EMBL/GenBank/DDBJ databases">
        <authorList>
            <person name="Hu J."/>
        </authorList>
    </citation>
    <scope>NUCLEOTIDE SEQUENCE [LARGE SCALE GENOMIC DNA]</scope>
    <source>
        <strain evidence="5 6">NEAU-184</strain>
    </source>
</reference>
<evidence type="ECO:0000256" key="2">
    <source>
        <dbReference type="PIRSR" id="PIRSR640255-2"/>
    </source>
</evidence>
<organism evidence="5 6">
    <name type="scientific">Agromyces mariniharenae</name>
    <dbReference type="NCBI Taxonomy" id="2604423"/>
    <lineage>
        <taxon>Bacteria</taxon>
        <taxon>Bacillati</taxon>
        <taxon>Actinomycetota</taxon>
        <taxon>Actinomycetes</taxon>
        <taxon>Micrococcales</taxon>
        <taxon>Microbacteriaceae</taxon>
        <taxon>Agromyces</taxon>
    </lineage>
</organism>
<dbReference type="EMBL" id="VSSB01000001">
    <property type="protein sequence ID" value="TYL54655.1"/>
    <property type="molecule type" value="Genomic_DNA"/>
</dbReference>
<dbReference type="PANTHER" id="PTHR13966:SF5">
    <property type="entry name" value="ENDONUCLEASE G, MITOCHONDRIAL"/>
    <property type="match status" value="1"/>
</dbReference>
<evidence type="ECO:0000259" key="4">
    <source>
        <dbReference type="SMART" id="SM00892"/>
    </source>
</evidence>
<dbReference type="SUPFAM" id="SSF54060">
    <property type="entry name" value="His-Me finger endonucleases"/>
    <property type="match status" value="1"/>
</dbReference>
<dbReference type="GO" id="GO:0046872">
    <property type="term" value="F:metal ion binding"/>
    <property type="evidence" value="ECO:0007669"/>
    <property type="project" value="UniProtKB-KW"/>
</dbReference>
<evidence type="ECO:0000313" key="5">
    <source>
        <dbReference type="EMBL" id="TYL54655.1"/>
    </source>
</evidence>
<keyword evidence="5" id="KW-0378">Hydrolase</keyword>
<dbReference type="InterPro" id="IPR040255">
    <property type="entry name" value="Non-specific_endonuclease"/>
</dbReference>
<dbReference type="InterPro" id="IPR044929">
    <property type="entry name" value="DNA/RNA_non-sp_Endonuclease_sf"/>
</dbReference>
<dbReference type="GO" id="GO:0004519">
    <property type="term" value="F:endonuclease activity"/>
    <property type="evidence" value="ECO:0007669"/>
    <property type="project" value="UniProtKB-KW"/>
</dbReference>
<dbReference type="GO" id="GO:0016787">
    <property type="term" value="F:hydrolase activity"/>
    <property type="evidence" value="ECO:0007669"/>
    <property type="project" value="InterPro"/>
</dbReference>
<feature type="domain" description="DNA/RNA non-specific endonuclease/pyrophosphatase/phosphodiesterase" evidence="4">
    <location>
        <begin position="16"/>
        <end position="230"/>
    </location>
</feature>
<accession>A0A5S4VKF7</accession>
<dbReference type="InterPro" id="IPR044925">
    <property type="entry name" value="His-Me_finger_sf"/>
</dbReference>
<proteinExistence type="predicted"/>
<gene>
    <name evidence="5" type="ORF">FYC51_07525</name>
</gene>